<dbReference type="EMBL" id="SNRW01013326">
    <property type="protein sequence ID" value="KAA6372750.1"/>
    <property type="molecule type" value="Genomic_DNA"/>
</dbReference>
<gene>
    <name evidence="1" type="ORF">EZS28_031723</name>
</gene>
<evidence type="ECO:0000313" key="1">
    <source>
        <dbReference type="EMBL" id="KAA6372750.1"/>
    </source>
</evidence>
<protein>
    <submittedName>
        <fullName evidence="1">Uncharacterized protein</fullName>
    </submittedName>
</protein>
<dbReference type="Proteomes" id="UP000324800">
    <property type="component" value="Unassembled WGS sequence"/>
</dbReference>
<accession>A0A5J4URM6</accession>
<name>A0A5J4URM6_9EUKA</name>
<evidence type="ECO:0000313" key="2">
    <source>
        <dbReference type="Proteomes" id="UP000324800"/>
    </source>
</evidence>
<comment type="caution">
    <text evidence="1">The sequence shown here is derived from an EMBL/GenBank/DDBJ whole genome shotgun (WGS) entry which is preliminary data.</text>
</comment>
<organism evidence="1 2">
    <name type="scientific">Streblomastix strix</name>
    <dbReference type="NCBI Taxonomy" id="222440"/>
    <lineage>
        <taxon>Eukaryota</taxon>
        <taxon>Metamonada</taxon>
        <taxon>Preaxostyla</taxon>
        <taxon>Oxymonadida</taxon>
        <taxon>Streblomastigidae</taxon>
        <taxon>Streblomastix</taxon>
    </lineage>
</organism>
<sequence>DESFALSQDVVKFTDSVYASFLRNEEIRQSAELQIAYAFFVQDYRGAMQVKLLRELQKAFEYFRRWR</sequence>
<proteinExistence type="predicted"/>
<feature type="non-terminal residue" evidence="1">
    <location>
        <position position="1"/>
    </location>
</feature>
<reference evidence="1 2" key="1">
    <citation type="submission" date="2019-03" db="EMBL/GenBank/DDBJ databases">
        <title>Single cell metagenomics reveals metabolic interactions within the superorganism composed of flagellate Streblomastix strix and complex community of Bacteroidetes bacteria on its surface.</title>
        <authorList>
            <person name="Treitli S.C."/>
            <person name="Kolisko M."/>
            <person name="Husnik F."/>
            <person name="Keeling P."/>
            <person name="Hampl V."/>
        </authorList>
    </citation>
    <scope>NUCLEOTIDE SEQUENCE [LARGE SCALE GENOMIC DNA]</scope>
    <source>
        <strain evidence="1">ST1C</strain>
    </source>
</reference>
<dbReference type="AlphaFoldDB" id="A0A5J4URM6"/>